<proteinExistence type="predicted"/>
<accession>A0A318RQ20</accession>
<comment type="caution">
    <text evidence="1">The sequence shown here is derived from an EMBL/GenBank/DDBJ whole genome shotgun (WGS) entry which is preliminary data.</text>
</comment>
<keyword evidence="2" id="KW-1185">Reference proteome</keyword>
<dbReference type="AlphaFoldDB" id="A0A318RQ20"/>
<dbReference type="InterPro" id="IPR029016">
    <property type="entry name" value="GAF-like_dom_sf"/>
</dbReference>
<name>A0A318RQ20_WILLI</name>
<organism evidence="1 2">
    <name type="scientific">Williamsia limnetica</name>
    <dbReference type="NCBI Taxonomy" id="882452"/>
    <lineage>
        <taxon>Bacteria</taxon>
        <taxon>Bacillati</taxon>
        <taxon>Actinomycetota</taxon>
        <taxon>Actinomycetes</taxon>
        <taxon>Mycobacteriales</taxon>
        <taxon>Nocardiaceae</taxon>
        <taxon>Williamsia</taxon>
    </lineage>
</organism>
<sequence>MLLLNFFTIEFAVTAKPGHSASGRYRCLIADLDSLIDNAPETSTTFSTECGQGPCIDAAVQHRTVYVPDLLTDDRWPELTRIVRGRPPIRSSISFELFTDAEELGALNVTVAEISRHVATASQR</sequence>
<dbReference type="Proteomes" id="UP000247591">
    <property type="component" value="Unassembled WGS sequence"/>
</dbReference>
<dbReference type="Gene3D" id="3.30.450.40">
    <property type="match status" value="1"/>
</dbReference>
<evidence type="ECO:0000313" key="2">
    <source>
        <dbReference type="Proteomes" id="UP000247591"/>
    </source>
</evidence>
<reference evidence="1 2" key="1">
    <citation type="submission" date="2018-06" db="EMBL/GenBank/DDBJ databases">
        <title>Genomic Encyclopedia of Type Strains, Phase IV (KMG-IV): sequencing the most valuable type-strain genomes for metagenomic binning, comparative biology and taxonomic classification.</title>
        <authorList>
            <person name="Goeker M."/>
        </authorList>
    </citation>
    <scope>NUCLEOTIDE SEQUENCE [LARGE SCALE GENOMIC DNA]</scope>
    <source>
        <strain evidence="1 2">DSM 45521</strain>
    </source>
</reference>
<dbReference type="SUPFAM" id="SSF55781">
    <property type="entry name" value="GAF domain-like"/>
    <property type="match status" value="1"/>
</dbReference>
<gene>
    <name evidence="1" type="ORF">DFR67_10689</name>
</gene>
<evidence type="ECO:0000313" key="1">
    <source>
        <dbReference type="EMBL" id="PYE17386.1"/>
    </source>
</evidence>
<dbReference type="EMBL" id="QJSP01000006">
    <property type="protein sequence ID" value="PYE17386.1"/>
    <property type="molecule type" value="Genomic_DNA"/>
</dbReference>
<protein>
    <submittedName>
        <fullName evidence="1">Uncharacterized protein</fullName>
    </submittedName>
</protein>